<evidence type="ECO:0000313" key="2">
    <source>
        <dbReference type="EMBL" id="KAK0436078.1"/>
    </source>
</evidence>
<proteinExistence type="predicted"/>
<dbReference type="AlphaFoldDB" id="A0AA39J8A3"/>
<protein>
    <submittedName>
        <fullName evidence="2">Uncharacterized protein</fullName>
    </submittedName>
</protein>
<dbReference type="EMBL" id="JAUEPS010000132">
    <property type="protein sequence ID" value="KAK0436078.1"/>
    <property type="molecule type" value="Genomic_DNA"/>
</dbReference>
<feature type="region of interest" description="Disordered" evidence="1">
    <location>
        <begin position="255"/>
        <end position="371"/>
    </location>
</feature>
<dbReference type="GeneID" id="85354100"/>
<evidence type="ECO:0000256" key="1">
    <source>
        <dbReference type="SAM" id="MobiDB-lite"/>
    </source>
</evidence>
<feature type="compositionally biased region" description="Basic residues" evidence="1">
    <location>
        <begin position="300"/>
        <end position="318"/>
    </location>
</feature>
<name>A0AA39J8A3_ARMTA</name>
<dbReference type="Proteomes" id="UP001175211">
    <property type="component" value="Unassembled WGS sequence"/>
</dbReference>
<evidence type="ECO:0000313" key="3">
    <source>
        <dbReference type="Proteomes" id="UP001175211"/>
    </source>
</evidence>
<sequence>MVARLKFPEEDAYIVEELFPSFVTGQHEHSVAHTVLKCIGLFNDRYLPPSELSAEEHEAFLMDRAASLKNWFYNYQATLKNQGPGSSKPTSVGDDGMVGDDTDMVAKLKASRHDLQLGRKVAKELLVNKSDDTRERMETLACENSQAKKYRPEKGSPEATLRNIDMLEAMTMQLVDIASEAGWVGSIQLASMCPGEFNPRTYLFSSMNFGENEGGHTFAQHYAKYSDHVQTPFLEFVCSSFSPEKCEEFRKLMATTKKSRQKRPRQHDDSDVEDFMNDINAVEGVSDEESMGGPSEPTKRSKKKVTKGQKKPSRKKTKKTADTADTGSASHMADPMTSSTAIPVAPVTASSTAEPPPVISIPEPVTTSSAAEPPIASNTVVTTGSAAESPVSSRAVDPTATAIQPGKIVFSATPQMQRRPTALSELPAAATRPLKLQLSSPICKDGTDLGLRPMAGPNQDFDMTELGDPFKDFMDMEWVDWDGVTPYASTGPGFRSTGYVPHGLFHGITSSLENSAILTCNQWQQAYTWQQPSNVWQQPSNVWQQDLSFSAPSQNSANYHPFTSTNTPVNFPNQVPPSGLNSADYNAFTSINTPVNFPNQVAAAPMSMPVPAKNSPNQPGAPAAEIEGNAVNSSTVSAVPMTDIENLMAEPQHANVVPVNDNTQQLLTSHSQDGIQAPRPCGLEDDQDHRQMSAGPTVNMEEELPSEKENVRPVRERRTQTHREVPPEVEEAESVLQSCDLGKEYTRCVDHWKEFEMSMTVKEGRLASRDRLVALTELLKKRMQAMLPVLSSKDRMELIEQTMEWWMSLQSVARESGEGNLPIPDYTVDMSRIRKKGRSGMVQVMYLVRWWGTLVLESKMAPRHWKAFMADVNACLVVMVNGPGALPA</sequence>
<feature type="compositionally biased region" description="Basic and acidic residues" evidence="1">
    <location>
        <begin position="705"/>
        <end position="726"/>
    </location>
</feature>
<accession>A0AA39J8A3</accession>
<comment type="caution">
    <text evidence="2">The sequence shown here is derived from an EMBL/GenBank/DDBJ whole genome shotgun (WGS) entry which is preliminary data.</text>
</comment>
<feature type="region of interest" description="Disordered" evidence="1">
    <location>
        <begin position="669"/>
        <end position="730"/>
    </location>
</feature>
<gene>
    <name evidence="2" type="ORF">EV420DRAFT_1487671</name>
</gene>
<keyword evidence="3" id="KW-1185">Reference proteome</keyword>
<organism evidence="2 3">
    <name type="scientific">Armillaria tabescens</name>
    <name type="common">Ringless honey mushroom</name>
    <name type="synonym">Agaricus tabescens</name>
    <dbReference type="NCBI Taxonomy" id="1929756"/>
    <lineage>
        <taxon>Eukaryota</taxon>
        <taxon>Fungi</taxon>
        <taxon>Dikarya</taxon>
        <taxon>Basidiomycota</taxon>
        <taxon>Agaricomycotina</taxon>
        <taxon>Agaricomycetes</taxon>
        <taxon>Agaricomycetidae</taxon>
        <taxon>Agaricales</taxon>
        <taxon>Marasmiineae</taxon>
        <taxon>Physalacriaceae</taxon>
        <taxon>Desarmillaria</taxon>
    </lineage>
</organism>
<reference evidence="2" key="1">
    <citation type="submission" date="2023-06" db="EMBL/GenBank/DDBJ databases">
        <authorList>
            <consortium name="Lawrence Berkeley National Laboratory"/>
            <person name="Ahrendt S."/>
            <person name="Sahu N."/>
            <person name="Indic B."/>
            <person name="Wong-Bajracharya J."/>
            <person name="Merenyi Z."/>
            <person name="Ke H.-M."/>
            <person name="Monk M."/>
            <person name="Kocsube S."/>
            <person name="Drula E."/>
            <person name="Lipzen A."/>
            <person name="Balint B."/>
            <person name="Henrissat B."/>
            <person name="Andreopoulos B."/>
            <person name="Martin F.M."/>
            <person name="Harder C.B."/>
            <person name="Rigling D."/>
            <person name="Ford K.L."/>
            <person name="Foster G.D."/>
            <person name="Pangilinan J."/>
            <person name="Papanicolaou A."/>
            <person name="Barry K."/>
            <person name="LaButti K."/>
            <person name="Viragh M."/>
            <person name="Koriabine M."/>
            <person name="Yan M."/>
            <person name="Riley R."/>
            <person name="Champramary S."/>
            <person name="Plett K.L."/>
            <person name="Tsai I.J."/>
            <person name="Slot J."/>
            <person name="Sipos G."/>
            <person name="Plett J."/>
            <person name="Nagy L.G."/>
            <person name="Grigoriev I.V."/>
        </authorList>
    </citation>
    <scope>NUCLEOTIDE SEQUENCE</scope>
    <source>
        <strain evidence="2">CCBAS 213</strain>
    </source>
</reference>
<dbReference type="RefSeq" id="XP_060322185.1">
    <property type="nucleotide sequence ID" value="XM_060470552.1"/>
</dbReference>